<protein>
    <submittedName>
        <fullName evidence="1">Uncharacterized protein</fullName>
    </submittedName>
</protein>
<dbReference type="Gene3D" id="3.90.1720.10">
    <property type="entry name" value="endopeptidase domain like (from Nostoc punctiforme)"/>
    <property type="match status" value="1"/>
</dbReference>
<dbReference type="InterPro" id="IPR038765">
    <property type="entry name" value="Papain-like_cys_pep_sf"/>
</dbReference>
<dbReference type="EMBL" id="JBGBPQ010000003">
    <property type="protein sequence ID" value="KAL1527377.1"/>
    <property type="molecule type" value="Genomic_DNA"/>
</dbReference>
<evidence type="ECO:0000313" key="2">
    <source>
        <dbReference type="Proteomes" id="UP001515480"/>
    </source>
</evidence>
<dbReference type="InterPro" id="IPR024453">
    <property type="entry name" value="Peptidase_C92"/>
</dbReference>
<evidence type="ECO:0000313" key="1">
    <source>
        <dbReference type="EMBL" id="KAL1527377.1"/>
    </source>
</evidence>
<reference evidence="1 2" key="1">
    <citation type="journal article" date="2024" name="Science">
        <title>Giant polyketide synthase enzymes in the biosynthesis of giant marine polyether toxins.</title>
        <authorList>
            <person name="Fallon T.R."/>
            <person name="Shende V.V."/>
            <person name="Wierzbicki I.H."/>
            <person name="Pendleton A.L."/>
            <person name="Watervoot N.F."/>
            <person name="Auber R.P."/>
            <person name="Gonzalez D.J."/>
            <person name="Wisecaver J.H."/>
            <person name="Moore B.S."/>
        </authorList>
    </citation>
    <scope>NUCLEOTIDE SEQUENCE [LARGE SCALE GENOMIC DNA]</scope>
    <source>
        <strain evidence="1 2">12B1</strain>
    </source>
</reference>
<dbReference type="SUPFAM" id="SSF54001">
    <property type="entry name" value="Cysteine proteinases"/>
    <property type="match status" value="1"/>
</dbReference>
<name>A0AB34K1Z4_PRYPA</name>
<dbReference type="AlphaFoldDB" id="A0AB34K1Z4"/>
<comment type="caution">
    <text evidence="1">The sequence shown here is derived from an EMBL/GenBank/DDBJ whole genome shotgun (WGS) entry which is preliminary data.</text>
</comment>
<dbReference type="Pfam" id="PF05708">
    <property type="entry name" value="Peptidase_C92"/>
    <property type="match status" value="1"/>
</dbReference>
<gene>
    <name evidence="1" type="ORF">AB1Y20_016046</name>
</gene>
<accession>A0AB34K1Z4</accession>
<dbReference type="Proteomes" id="UP001515480">
    <property type="component" value="Unassembled WGS sequence"/>
</dbReference>
<organism evidence="1 2">
    <name type="scientific">Prymnesium parvum</name>
    <name type="common">Toxic golden alga</name>
    <dbReference type="NCBI Taxonomy" id="97485"/>
    <lineage>
        <taxon>Eukaryota</taxon>
        <taxon>Haptista</taxon>
        <taxon>Haptophyta</taxon>
        <taxon>Prymnesiophyceae</taxon>
        <taxon>Prymnesiales</taxon>
        <taxon>Prymnesiaceae</taxon>
        <taxon>Prymnesium</taxon>
    </lineage>
</organism>
<sequence length="244" mass="26008">MALSSPSSIATGDLIFVAPPLSRSDPLDRAILAVGAATLDWLREHSLPTHSNATATHVAIAWRNASGGLHLLQATPPAVTLTPADAFWRDVPSGTHFYHATLTSPPMRRARGAAVAAALAQRGKPYSSSFAPPPAAFYCSSLVDFAFHEATGVAHPFTPVPFTLLFVPQEFWREYYARLNVSVPWNATGTNPTLLLHSPAVSFTRLDDEALGARAAWGRASAQAARSVHWQDFGASPLASTSEA</sequence>
<proteinExistence type="predicted"/>
<keyword evidence="2" id="KW-1185">Reference proteome</keyword>